<gene>
    <name evidence="2" type="ORF">FILTAD_03051</name>
</gene>
<feature type="transmembrane region" description="Helical" evidence="1">
    <location>
        <begin position="6"/>
        <end position="29"/>
    </location>
</feature>
<dbReference type="EMBL" id="UXAV01000062">
    <property type="protein sequence ID" value="VDC33794.1"/>
    <property type="molecule type" value="Genomic_DNA"/>
</dbReference>
<keyword evidence="1" id="KW-0472">Membrane</keyword>
<evidence type="ECO:0000256" key="1">
    <source>
        <dbReference type="SAM" id="Phobius"/>
    </source>
</evidence>
<organism evidence="2 3">
    <name type="scientific">Filibacter tadaridae</name>
    <dbReference type="NCBI Taxonomy" id="2483811"/>
    <lineage>
        <taxon>Bacteria</taxon>
        <taxon>Bacillati</taxon>
        <taxon>Bacillota</taxon>
        <taxon>Bacilli</taxon>
        <taxon>Bacillales</taxon>
        <taxon>Caryophanaceae</taxon>
        <taxon>Filibacter</taxon>
    </lineage>
</organism>
<protein>
    <submittedName>
        <fullName evidence="2">Uncharacterized protein</fullName>
    </submittedName>
</protein>
<feature type="transmembrane region" description="Helical" evidence="1">
    <location>
        <begin position="74"/>
        <end position="95"/>
    </location>
</feature>
<name>A0A3P5XSL0_9BACL</name>
<feature type="transmembrane region" description="Helical" evidence="1">
    <location>
        <begin position="107"/>
        <end position="128"/>
    </location>
</feature>
<sequence length="161" mass="18568">MTIFLLHWSVFIFMVGLILSLPIAGIYYLNNPQVRSFFTNPRKLRSAHVDYFMQAFSIGLIYLLEFGMNARIPVYVVVPLAFGTFFNPFILLLEATPLYKVGVVKAFYSLLKAVSPTSLFFAWFVLLFQYLPRFYSWLLAGFTISLIIVFLIHIKGTKQTD</sequence>
<feature type="transmembrane region" description="Helical" evidence="1">
    <location>
        <begin position="134"/>
        <end position="154"/>
    </location>
</feature>
<feature type="transmembrane region" description="Helical" evidence="1">
    <location>
        <begin position="49"/>
        <end position="68"/>
    </location>
</feature>
<keyword evidence="3" id="KW-1185">Reference proteome</keyword>
<dbReference type="OrthoDB" id="2453179at2"/>
<dbReference type="AlphaFoldDB" id="A0A3P5XSL0"/>
<evidence type="ECO:0000313" key="3">
    <source>
        <dbReference type="Proteomes" id="UP000270468"/>
    </source>
</evidence>
<proteinExistence type="predicted"/>
<dbReference type="RefSeq" id="WP_124071857.1">
    <property type="nucleotide sequence ID" value="NZ_CBCRXF010000025.1"/>
</dbReference>
<dbReference type="Proteomes" id="UP000270468">
    <property type="component" value="Unassembled WGS sequence"/>
</dbReference>
<accession>A0A3P5XSL0</accession>
<evidence type="ECO:0000313" key="2">
    <source>
        <dbReference type="EMBL" id="VDC33794.1"/>
    </source>
</evidence>
<reference evidence="2 3" key="1">
    <citation type="submission" date="2018-11" db="EMBL/GenBank/DDBJ databases">
        <authorList>
            <person name="Criscuolo A."/>
        </authorList>
    </citation>
    <scope>NUCLEOTIDE SEQUENCE [LARGE SCALE GENOMIC DNA]</scope>
    <source>
        <strain evidence="2">ATB-66</strain>
    </source>
</reference>
<keyword evidence="1" id="KW-0812">Transmembrane</keyword>
<keyword evidence="1" id="KW-1133">Transmembrane helix</keyword>